<dbReference type="GO" id="GO:0016887">
    <property type="term" value="F:ATP hydrolysis activity"/>
    <property type="evidence" value="ECO:0007669"/>
    <property type="project" value="InterPro"/>
</dbReference>
<evidence type="ECO:0000256" key="4">
    <source>
        <dbReference type="ARBA" id="ARBA00022840"/>
    </source>
</evidence>
<evidence type="ECO:0000256" key="5">
    <source>
        <dbReference type="ARBA" id="ARBA00022970"/>
    </source>
</evidence>
<keyword evidence="3" id="KW-0547">Nucleotide-binding</keyword>
<protein>
    <submittedName>
        <fullName evidence="7">Abc transporter atp-binding component</fullName>
    </submittedName>
</protein>
<evidence type="ECO:0000313" key="7">
    <source>
        <dbReference type="EMBL" id="KRL82994.1"/>
    </source>
</evidence>
<reference evidence="7 8" key="1">
    <citation type="journal article" date="2015" name="Genome Announc.">
        <title>Expanding the biotechnology potential of lactobacilli through comparative genomics of 213 strains and associated genera.</title>
        <authorList>
            <person name="Sun Z."/>
            <person name="Harris H.M."/>
            <person name="McCann A."/>
            <person name="Guo C."/>
            <person name="Argimon S."/>
            <person name="Zhang W."/>
            <person name="Yang X."/>
            <person name="Jeffery I.B."/>
            <person name="Cooney J.C."/>
            <person name="Kagawa T.F."/>
            <person name="Liu W."/>
            <person name="Song Y."/>
            <person name="Salvetti E."/>
            <person name="Wrobel A."/>
            <person name="Rasinkangas P."/>
            <person name="Parkhill J."/>
            <person name="Rea M.C."/>
            <person name="O'Sullivan O."/>
            <person name="Ritari J."/>
            <person name="Douillard F.P."/>
            <person name="Paul Ross R."/>
            <person name="Yang R."/>
            <person name="Briner A.E."/>
            <person name="Felis G.E."/>
            <person name="de Vos W.M."/>
            <person name="Barrangou R."/>
            <person name="Klaenhammer T.R."/>
            <person name="Caufield P.W."/>
            <person name="Cui Y."/>
            <person name="Zhang H."/>
            <person name="O'Toole P.W."/>
        </authorList>
    </citation>
    <scope>NUCLEOTIDE SEQUENCE [LARGE SCALE GENOMIC DNA]</scope>
    <source>
        <strain evidence="7 8">DSM 15833</strain>
    </source>
</reference>
<proteinExistence type="inferred from homology"/>
<feature type="domain" description="ABC transporter" evidence="6">
    <location>
        <begin position="2"/>
        <end position="227"/>
    </location>
</feature>
<comment type="caution">
    <text evidence="7">The sequence shown here is derived from an EMBL/GenBank/DDBJ whole genome shotgun (WGS) entry which is preliminary data.</text>
</comment>
<dbReference type="SMART" id="SM00382">
    <property type="entry name" value="AAA"/>
    <property type="match status" value="1"/>
</dbReference>
<dbReference type="InterPro" id="IPR017911">
    <property type="entry name" value="MacB-like_ATP-bd"/>
</dbReference>
<dbReference type="Gene3D" id="3.40.50.300">
    <property type="entry name" value="P-loop containing nucleotide triphosphate hydrolases"/>
    <property type="match status" value="1"/>
</dbReference>
<gene>
    <name evidence="7" type="ORF">FC36_GL000792</name>
</gene>
<dbReference type="GO" id="GO:0005524">
    <property type="term" value="F:ATP binding"/>
    <property type="evidence" value="ECO:0007669"/>
    <property type="project" value="UniProtKB-KW"/>
</dbReference>
<dbReference type="PROSITE" id="PS00211">
    <property type="entry name" value="ABC_TRANSPORTER_1"/>
    <property type="match status" value="1"/>
</dbReference>
<dbReference type="CDD" id="cd03255">
    <property type="entry name" value="ABC_MJ0796_LolCDE_FtsE"/>
    <property type="match status" value="1"/>
</dbReference>
<dbReference type="PANTHER" id="PTHR42798">
    <property type="entry name" value="LIPOPROTEIN-RELEASING SYSTEM ATP-BINDING PROTEIN LOLD"/>
    <property type="match status" value="1"/>
</dbReference>
<keyword evidence="4 7" id="KW-0067">ATP-binding</keyword>
<dbReference type="InterPro" id="IPR003593">
    <property type="entry name" value="AAA+_ATPase"/>
</dbReference>
<dbReference type="FunFam" id="3.40.50.300:FF:000032">
    <property type="entry name" value="Export ABC transporter ATP-binding protein"/>
    <property type="match status" value="1"/>
</dbReference>
<organism evidence="7 8">
    <name type="scientific">Ligilactobacillus equi DSM 15833 = JCM 10991</name>
    <dbReference type="NCBI Taxonomy" id="1423740"/>
    <lineage>
        <taxon>Bacteria</taxon>
        <taxon>Bacillati</taxon>
        <taxon>Bacillota</taxon>
        <taxon>Bacilli</taxon>
        <taxon>Lactobacillales</taxon>
        <taxon>Lactobacillaceae</taxon>
        <taxon>Ligilactobacillus</taxon>
    </lineage>
</organism>
<dbReference type="PROSITE" id="PS50893">
    <property type="entry name" value="ABC_TRANSPORTER_2"/>
    <property type="match status" value="1"/>
</dbReference>
<dbReference type="SUPFAM" id="SSF52540">
    <property type="entry name" value="P-loop containing nucleoside triphosphate hydrolases"/>
    <property type="match status" value="1"/>
</dbReference>
<dbReference type="PATRIC" id="fig|1423740.3.peg.839"/>
<dbReference type="STRING" id="1423740.FC36_GL000792"/>
<dbReference type="RefSeq" id="WP_023859654.1">
    <property type="nucleotide sequence ID" value="NZ_AZFH01000016.1"/>
</dbReference>
<dbReference type="GO" id="GO:0022857">
    <property type="term" value="F:transmembrane transporter activity"/>
    <property type="evidence" value="ECO:0007669"/>
    <property type="project" value="UniProtKB-ARBA"/>
</dbReference>
<evidence type="ECO:0000256" key="3">
    <source>
        <dbReference type="ARBA" id="ARBA00022741"/>
    </source>
</evidence>
<keyword evidence="5" id="KW-0029">Amino-acid transport</keyword>
<dbReference type="Proteomes" id="UP000051048">
    <property type="component" value="Unassembled WGS sequence"/>
</dbReference>
<dbReference type="GO" id="GO:0098796">
    <property type="term" value="C:membrane protein complex"/>
    <property type="evidence" value="ECO:0007669"/>
    <property type="project" value="UniProtKB-ARBA"/>
</dbReference>
<accession>A0A0R1TWP8</accession>
<evidence type="ECO:0000313" key="8">
    <source>
        <dbReference type="Proteomes" id="UP000051048"/>
    </source>
</evidence>
<comment type="similarity">
    <text evidence="1">Belongs to the ABC transporter superfamily.</text>
</comment>
<evidence type="ECO:0000259" key="6">
    <source>
        <dbReference type="PROSITE" id="PS50893"/>
    </source>
</evidence>
<dbReference type="PANTHER" id="PTHR42798:SF2">
    <property type="entry name" value="ABC TRANSPORTER ATP-BINDING PROTEIN MG467-RELATED"/>
    <property type="match status" value="1"/>
</dbReference>
<name>A0A0R1TWP8_9LACO</name>
<dbReference type="Pfam" id="PF00005">
    <property type="entry name" value="ABC_tran"/>
    <property type="match status" value="1"/>
</dbReference>
<evidence type="ECO:0000256" key="1">
    <source>
        <dbReference type="ARBA" id="ARBA00005417"/>
    </source>
</evidence>
<evidence type="ECO:0000256" key="2">
    <source>
        <dbReference type="ARBA" id="ARBA00022448"/>
    </source>
</evidence>
<keyword evidence="2" id="KW-0813">Transport</keyword>
<dbReference type="GO" id="GO:0006865">
    <property type="term" value="P:amino acid transport"/>
    <property type="evidence" value="ECO:0007669"/>
    <property type="project" value="UniProtKB-KW"/>
</dbReference>
<dbReference type="InterPro" id="IPR017871">
    <property type="entry name" value="ABC_transporter-like_CS"/>
</dbReference>
<dbReference type="InterPro" id="IPR003439">
    <property type="entry name" value="ABC_transporter-like_ATP-bd"/>
</dbReference>
<dbReference type="InterPro" id="IPR027417">
    <property type="entry name" value="P-loop_NTPase"/>
</dbReference>
<sequence length="227" mass="25123">MIKLEKINKSYQQGTNSVHILHDIDLEIQEGELVAIVGESGSGKSTLINIIGFLDQEFSGNYYFQGQALHDFSRKQFSALRNRNVGFVFQNFKLIQGINVQENVALPLLYAGMRRAAVKERVSHVLTQVGLAGYEESFAKNMSGGQQQRISIARAIATNPHFLIADEPTGALDTETSQEIMNLFKELNANGTTIIMVTHDPKVAAQCQRTIRILDGRIVADSQEGTI</sequence>
<dbReference type="AlphaFoldDB" id="A0A0R1TWP8"/>
<dbReference type="OrthoDB" id="9791546at2"/>
<dbReference type="EMBL" id="AZFH01000016">
    <property type="protein sequence ID" value="KRL82994.1"/>
    <property type="molecule type" value="Genomic_DNA"/>
</dbReference>